<dbReference type="Proteomes" id="UP000613740">
    <property type="component" value="Unassembled WGS sequence"/>
</dbReference>
<evidence type="ECO:0000313" key="2">
    <source>
        <dbReference type="EMBL" id="KAG2430760.1"/>
    </source>
</evidence>
<feature type="compositionally biased region" description="Low complexity" evidence="1">
    <location>
        <begin position="182"/>
        <end position="197"/>
    </location>
</feature>
<dbReference type="OrthoDB" id="529725at2759"/>
<keyword evidence="3" id="KW-1185">Reference proteome</keyword>
<dbReference type="PANTHER" id="PTHR36763">
    <property type="entry name" value="EXPRESSED PROTEIN"/>
    <property type="match status" value="1"/>
</dbReference>
<evidence type="ECO:0000256" key="1">
    <source>
        <dbReference type="SAM" id="MobiDB-lite"/>
    </source>
</evidence>
<gene>
    <name evidence="2" type="ORF">HYH02_013599</name>
</gene>
<accession>A0A835T2N5</accession>
<organism evidence="2 3">
    <name type="scientific">Chlamydomonas schloesseri</name>
    <dbReference type="NCBI Taxonomy" id="2026947"/>
    <lineage>
        <taxon>Eukaryota</taxon>
        <taxon>Viridiplantae</taxon>
        <taxon>Chlorophyta</taxon>
        <taxon>core chlorophytes</taxon>
        <taxon>Chlorophyceae</taxon>
        <taxon>CS clade</taxon>
        <taxon>Chlamydomonadales</taxon>
        <taxon>Chlamydomonadaceae</taxon>
        <taxon>Chlamydomonas</taxon>
    </lineage>
</organism>
<evidence type="ECO:0000313" key="3">
    <source>
        <dbReference type="Proteomes" id="UP000613740"/>
    </source>
</evidence>
<name>A0A835T2N5_9CHLO</name>
<proteinExistence type="predicted"/>
<feature type="region of interest" description="Disordered" evidence="1">
    <location>
        <begin position="182"/>
        <end position="203"/>
    </location>
</feature>
<comment type="caution">
    <text evidence="2">The sequence shown here is derived from an EMBL/GenBank/DDBJ whole genome shotgun (WGS) entry which is preliminary data.</text>
</comment>
<protein>
    <submittedName>
        <fullName evidence="2">Uncharacterized protein</fullName>
    </submittedName>
</protein>
<dbReference type="EMBL" id="JAEHOD010000077">
    <property type="protein sequence ID" value="KAG2430760.1"/>
    <property type="molecule type" value="Genomic_DNA"/>
</dbReference>
<reference evidence="2" key="1">
    <citation type="journal article" date="2020" name="bioRxiv">
        <title>Comparative genomics of Chlamydomonas.</title>
        <authorList>
            <person name="Craig R.J."/>
            <person name="Hasan A.R."/>
            <person name="Ness R.W."/>
            <person name="Keightley P.D."/>
        </authorList>
    </citation>
    <scope>NUCLEOTIDE SEQUENCE</scope>
    <source>
        <strain evidence="2">CCAP 11/173</strain>
    </source>
</reference>
<dbReference type="PANTHER" id="PTHR36763:SF1">
    <property type="entry name" value="EXPRESSED PROTEIN"/>
    <property type="match status" value="1"/>
</dbReference>
<sequence length="246" mass="26753">MNWLNSLVNEYDAKPLQKAGMLTKDQMVQFFAESAKQFGNPEFKQLLSVAHSQRGPGTAEEMVNGMQKQIFESMGIQGDFGLKCLARVHAEYGSDAFFMRQFYEHVQKEEMVLDEAEMPESMFRSKYETLNRFRAEMVSRMDKMKGMSPQDQNAYLVNIYRDMITQGGEDCCTKPGGCNSQPGGAAACQKKGAAGPAGPVGPAPMLAPGGVAVPLPASSAVAPPSSAAMTQDEQLAFFAQLSGPKQ</sequence>
<dbReference type="AlphaFoldDB" id="A0A835T2N5"/>